<dbReference type="EMBL" id="FSRK01000001">
    <property type="protein sequence ID" value="SIN83873.1"/>
    <property type="molecule type" value="Genomic_DNA"/>
</dbReference>
<dbReference type="Proteomes" id="UP000185207">
    <property type="component" value="Unassembled WGS sequence"/>
</dbReference>
<proteinExistence type="predicted"/>
<dbReference type="OrthoDB" id="637392at2"/>
<dbReference type="AlphaFoldDB" id="A0A1N6ELG4"/>
<dbReference type="STRING" id="1416779.SAMN05444409_0713"/>
<evidence type="ECO:0000313" key="2">
    <source>
        <dbReference type="Proteomes" id="UP000185207"/>
    </source>
</evidence>
<keyword evidence="2" id="KW-1185">Reference proteome</keyword>
<name>A0A1N6ELG4_9FLAO</name>
<sequence length="177" mass="19682">MKSIITFLAFSVLAFGQNSKPEHKIGEKIQGNFLGNGKKVTAFVIKTKEATGNPIENGTPAEFEIRFSDAKLKPIKAGCCEIILINEGDLNDDGSDEISIYQAPMNGCTYTMTTYSFIKGNWIKIVQPFLIPTGCESISEKDLLNRVFKENMAIYFLEKDMSTENGKLIKKKATTNH</sequence>
<organism evidence="1 2">
    <name type="scientific">Epilithonimonas zeae</name>
    <dbReference type="NCBI Taxonomy" id="1416779"/>
    <lineage>
        <taxon>Bacteria</taxon>
        <taxon>Pseudomonadati</taxon>
        <taxon>Bacteroidota</taxon>
        <taxon>Flavobacteriia</taxon>
        <taxon>Flavobacteriales</taxon>
        <taxon>Weeksellaceae</taxon>
        <taxon>Chryseobacterium group</taxon>
        <taxon>Epilithonimonas</taxon>
    </lineage>
</organism>
<dbReference type="RefSeq" id="WP_074233508.1">
    <property type="nucleotide sequence ID" value="NZ_FSRK01000001.1"/>
</dbReference>
<protein>
    <submittedName>
        <fullName evidence="1">Uncharacterized protein</fullName>
    </submittedName>
</protein>
<accession>A0A1N6ELG4</accession>
<gene>
    <name evidence="1" type="ORF">SAMN05444409_0713</name>
</gene>
<reference evidence="2" key="1">
    <citation type="submission" date="2016-11" db="EMBL/GenBank/DDBJ databases">
        <authorList>
            <person name="Varghese N."/>
            <person name="Submissions S."/>
        </authorList>
    </citation>
    <scope>NUCLEOTIDE SEQUENCE [LARGE SCALE GENOMIC DNA]</scope>
    <source>
        <strain evidence="2">DSM 27623</strain>
    </source>
</reference>
<evidence type="ECO:0000313" key="1">
    <source>
        <dbReference type="EMBL" id="SIN83873.1"/>
    </source>
</evidence>